<dbReference type="PANTHER" id="PTHR43471:SF3">
    <property type="entry name" value="ABC TRANSPORTER PERMEASE PROTEIN NATB"/>
    <property type="match status" value="1"/>
</dbReference>
<feature type="domain" description="ABC-2 type transporter transmembrane" evidence="6">
    <location>
        <begin position="26"/>
        <end position="333"/>
    </location>
</feature>
<dbReference type="Proteomes" id="UP000661077">
    <property type="component" value="Unassembled WGS sequence"/>
</dbReference>
<evidence type="ECO:0000313" key="8">
    <source>
        <dbReference type="Proteomes" id="UP000661077"/>
    </source>
</evidence>
<dbReference type="RefSeq" id="WP_203166169.1">
    <property type="nucleotide sequence ID" value="NZ_JAEVLS010000001.1"/>
</dbReference>
<organism evidence="7 8">
    <name type="scientific">Steroidobacter gossypii</name>
    <dbReference type="NCBI Taxonomy" id="2805490"/>
    <lineage>
        <taxon>Bacteria</taxon>
        <taxon>Pseudomonadati</taxon>
        <taxon>Pseudomonadota</taxon>
        <taxon>Gammaproteobacteria</taxon>
        <taxon>Steroidobacterales</taxon>
        <taxon>Steroidobacteraceae</taxon>
        <taxon>Steroidobacter</taxon>
    </lineage>
</organism>
<dbReference type="EMBL" id="JAEVLS010000001">
    <property type="protein sequence ID" value="MBM0104235.1"/>
    <property type="molecule type" value="Genomic_DNA"/>
</dbReference>
<feature type="transmembrane region" description="Helical" evidence="5">
    <location>
        <begin position="361"/>
        <end position="382"/>
    </location>
</feature>
<feature type="transmembrane region" description="Helical" evidence="5">
    <location>
        <begin position="237"/>
        <end position="261"/>
    </location>
</feature>
<reference evidence="7 8" key="1">
    <citation type="journal article" date="2021" name="Int. J. Syst. Evol. Microbiol.">
        <title>Steroidobacter gossypii sp. nov., isolated from soil of cotton cropping field.</title>
        <authorList>
            <person name="Huang R."/>
            <person name="Yang S."/>
            <person name="Zhen C."/>
            <person name="Liu W."/>
        </authorList>
    </citation>
    <scope>NUCLEOTIDE SEQUENCE [LARGE SCALE GENOMIC DNA]</scope>
    <source>
        <strain evidence="7 8">S1-65</strain>
    </source>
</reference>
<feature type="transmembrane region" description="Helical" evidence="5">
    <location>
        <begin position="276"/>
        <end position="299"/>
    </location>
</feature>
<keyword evidence="4 5" id="KW-0472">Membrane</keyword>
<comment type="caution">
    <text evidence="7">The sequence shown here is derived from an EMBL/GenBank/DDBJ whole genome shotgun (WGS) entry which is preliminary data.</text>
</comment>
<accession>A0ABS1WTD7</accession>
<evidence type="ECO:0000256" key="5">
    <source>
        <dbReference type="SAM" id="Phobius"/>
    </source>
</evidence>
<dbReference type="Pfam" id="PF12698">
    <property type="entry name" value="ABC2_membrane_3"/>
    <property type="match status" value="1"/>
</dbReference>
<feature type="transmembrane region" description="Helical" evidence="5">
    <location>
        <begin position="21"/>
        <end position="44"/>
    </location>
</feature>
<evidence type="ECO:0000256" key="1">
    <source>
        <dbReference type="ARBA" id="ARBA00004141"/>
    </source>
</evidence>
<keyword evidence="2 5" id="KW-0812">Transmembrane</keyword>
<keyword evidence="8" id="KW-1185">Reference proteome</keyword>
<keyword evidence="3 5" id="KW-1133">Transmembrane helix</keyword>
<feature type="transmembrane region" description="Helical" evidence="5">
    <location>
        <begin position="182"/>
        <end position="206"/>
    </location>
</feature>
<feature type="transmembrane region" description="Helical" evidence="5">
    <location>
        <begin position="311"/>
        <end position="328"/>
    </location>
</feature>
<dbReference type="Gene3D" id="3.40.1710.10">
    <property type="entry name" value="abc type-2 transporter like domain"/>
    <property type="match status" value="1"/>
</dbReference>
<evidence type="ECO:0000256" key="4">
    <source>
        <dbReference type="ARBA" id="ARBA00023136"/>
    </source>
</evidence>
<comment type="subcellular location">
    <subcellularLocation>
        <location evidence="1">Membrane</location>
        <topology evidence="1">Multi-pass membrane protein</topology>
    </subcellularLocation>
</comment>
<sequence>MGAIWTVFRKEVLENLRDRRVIVSAFFFGVLLAPVIFGLTTTMVSKRAVENQDRPLDLPIVGVDHAPNLVGFLRENGVQVQEVQLTSDQAMDVVRSGQHDMVLLIGKDYGKGLAAGESAPLSLVVDTSNSRTSPSADRARQLLEAYGRQLAALRLMVRGINPEVIQPVGVHTLDVATPAGRALLVLGMMTYFCFMSMLVGGFYLAIDTTAGERERGSLEPLLSLPVRRSQLIVGKMLATAAFMSVSLLLTLATFGVVLNFIPLEALGMSANFGPRVILAIFAVMVTFVPMGAGLMTVVASFTRSNREAQSWLSVVMMLPIAPIMFAVVSGTKPSATLMAVPSLSQHLLATSLMRGDTIPPLHVLICASTTLVLGGLLVALAIKLYQREAILG</sequence>
<evidence type="ECO:0000259" key="6">
    <source>
        <dbReference type="Pfam" id="PF12698"/>
    </source>
</evidence>
<gene>
    <name evidence="7" type="ORF">JM946_05735</name>
</gene>
<name>A0ABS1WTD7_9GAMM</name>
<evidence type="ECO:0000313" key="7">
    <source>
        <dbReference type="EMBL" id="MBM0104235.1"/>
    </source>
</evidence>
<evidence type="ECO:0000256" key="3">
    <source>
        <dbReference type="ARBA" id="ARBA00022989"/>
    </source>
</evidence>
<protein>
    <submittedName>
        <fullName evidence="7">ABC transporter permease</fullName>
    </submittedName>
</protein>
<evidence type="ECO:0000256" key="2">
    <source>
        <dbReference type="ARBA" id="ARBA00022692"/>
    </source>
</evidence>
<dbReference type="PANTHER" id="PTHR43471">
    <property type="entry name" value="ABC TRANSPORTER PERMEASE"/>
    <property type="match status" value="1"/>
</dbReference>
<dbReference type="InterPro" id="IPR013525">
    <property type="entry name" value="ABC2_TM"/>
</dbReference>
<proteinExistence type="predicted"/>